<comment type="caution">
    <text evidence="2">The sequence shown here is derived from an EMBL/GenBank/DDBJ whole genome shotgun (WGS) entry which is preliminary data.</text>
</comment>
<evidence type="ECO:0000259" key="1">
    <source>
        <dbReference type="Pfam" id="PF04909"/>
    </source>
</evidence>
<dbReference type="EMBL" id="JAQSIO010000001">
    <property type="protein sequence ID" value="MDD0813535.1"/>
    <property type="molecule type" value="Genomic_DNA"/>
</dbReference>
<feature type="domain" description="Amidohydrolase-related" evidence="1">
    <location>
        <begin position="15"/>
        <end position="272"/>
    </location>
</feature>
<dbReference type="SUPFAM" id="SSF51556">
    <property type="entry name" value="Metallo-dependent hydrolases"/>
    <property type="match status" value="1"/>
</dbReference>
<sequence length="278" mass="29686">MAQVLVNEAPAAGWDSHVHVFDAERPVAPGHYQPVHRPLEAIEALAQAHGVGHLVLVQPSVYACDNEVLLQALARRPGRHRGVVVVDARVGDDELARMQALGVRGVRFNLVSPVGNGAADLLALAPRLRALGWHVQWYARASDLPAILAWHQRTGLPCVLDHLAGLHAELAADDPAWAGLRDLLALGAWVKLSGWYRLGAQAPYAALTSSVQRVATLATQAVAATGEAPRLVWGSDWPHTSFVPEALPAYDSVWQPVLQALGPQAAQAVRAGGARLYA</sequence>
<dbReference type="Gene3D" id="3.20.20.140">
    <property type="entry name" value="Metal-dependent hydrolases"/>
    <property type="match status" value="1"/>
</dbReference>
<protein>
    <submittedName>
        <fullName evidence="2">Amidohydrolase family protein</fullName>
    </submittedName>
</protein>
<proteinExistence type="predicted"/>
<reference evidence="2 3" key="1">
    <citation type="submission" date="2023-02" db="EMBL/GenBank/DDBJ databases">
        <title>Bacterial whole genome sequence for Curvibacter sp. HBC28.</title>
        <authorList>
            <person name="Le V."/>
            <person name="Ko S.-R."/>
            <person name="Ahn C.-Y."/>
            <person name="Oh H.-M."/>
        </authorList>
    </citation>
    <scope>NUCLEOTIDE SEQUENCE [LARGE SCALE GENOMIC DNA]</scope>
    <source>
        <strain evidence="2 3">HBC28</strain>
    </source>
</reference>
<dbReference type="RefSeq" id="WP_273925053.1">
    <property type="nucleotide sequence ID" value="NZ_JAQSIO010000001.1"/>
</dbReference>
<evidence type="ECO:0000313" key="2">
    <source>
        <dbReference type="EMBL" id="MDD0813535.1"/>
    </source>
</evidence>
<dbReference type="InterPro" id="IPR052358">
    <property type="entry name" value="Aro_Compnd_Degr_Hydrolases"/>
</dbReference>
<dbReference type="InterPro" id="IPR006680">
    <property type="entry name" value="Amidohydro-rel"/>
</dbReference>
<dbReference type="Pfam" id="PF04909">
    <property type="entry name" value="Amidohydro_2"/>
    <property type="match status" value="1"/>
</dbReference>
<dbReference type="InterPro" id="IPR032466">
    <property type="entry name" value="Metal_Hydrolase"/>
</dbReference>
<dbReference type="PANTHER" id="PTHR35563:SF2">
    <property type="entry name" value="BARREL METAL-DEPENDENT HYDROLASE, PUTATIVE (AFU_ORTHOLOGUE AFUA_1G16240)-RELATED"/>
    <property type="match status" value="1"/>
</dbReference>
<evidence type="ECO:0000313" key="3">
    <source>
        <dbReference type="Proteomes" id="UP001528672"/>
    </source>
</evidence>
<accession>A0ABT5MAW7</accession>
<name>A0ABT5MAW7_9BURK</name>
<dbReference type="PANTHER" id="PTHR35563">
    <property type="entry name" value="BARREL METAL-DEPENDENT HYDROLASE, PUTATIVE (AFU_ORTHOLOGUE AFUA_1G16240)-RELATED"/>
    <property type="match status" value="1"/>
</dbReference>
<gene>
    <name evidence="2" type="ORF">PSQ39_02710</name>
</gene>
<dbReference type="Proteomes" id="UP001528672">
    <property type="component" value="Unassembled WGS sequence"/>
</dbReference>
<organism evidence="2 3">
    <name type="scientific">Curvibacter microcysteis</name>
    <dbReference type="NCBI Taxonomy" id="3026419"/>
    <lineage>
        <taxon>Bacteria</taxon>
        <taxon>Pseudomonadati</taxon>
        <taxon>Pseudomonadota</taxon>
        <taxon>Betaproteobacteria</taxon>
        <taxon>Burkholderiales</taxon>
        <taxon>Comamonadaceae</taxon>
        <taxon>Curvibacter</taxon>
    </lineage>
</organism>
<keyword evidence="3" id="KW-1185">Reference proteome</keyword>